<dbReference type="InterPro" id="IPR029016">
    <property type="entry name" value="GAF-like_dom_sf"/>
</dbReference>
<dbReference type="PANTHER" id="PTHR38765">
    <property type="entry name" value="DUF484 DOMAIN-CONTAINING PROTEIN"/>
    <property type="match status" value="1"/>
</dbReference>
<dbReference type="PANTHER" id="PTHR38765:SF1">
    <property type="entry name" value="DUF484 DOMAIN-CONTAINING PROTEIN"/>
    <property type="match status" value="1"/>
</dbReference>
<reference evidence="1 2" key="1">
    <citation type="submission" date="2020-04" db="EMBL/GenBank/DDBJ databases">
        <title>Draft genome of Leeia sp. IMCC25680.</title>
        <authorList>
            <person name="Song J."/>
            <person name="Cho J.-C."/>
        </authorList>
    </citation>
    <scope>NUCLEOTIDE SEQUENCE [LARGE SCALE GENOMIC DNA]</scope>
    <source>
        <strain evidence="1 2">IMCC25680</strain>
    </source>
</reference>
<comment type="caution">
    <text evidence="1">The sequence shown here is derived from an EMBL/GenBank/DDBJ whole genome shotgun (WGS) entry which is preliminary data.</text>
</comment>
<dbReference type="SUPFAM" id="SSF55781">
    <property type="entry name" value="GAF domain-like"/>
    <property type="match status" value="1"/>
</dbReference>
<dbReference type="Proteomes" id="UP000587991">
    <property type="component" value="Unassembled WGS sequence"/>
</dbReference>
<dbReference type="Pfam" id="PF04340">
    <property type="entry name" value="DUF484"/>
    <property type="match status" value="1"/>
</dbReference>
<sequence length="221" mass="24595">MQADDVAQYLKDHPEFFEHYADLLAEIFVPHPHGGHAISLAERQMLTLREKNRLLEGKLGELLQFGEENDGISDKVHRIGVALLRTPTVEATLHTFLFHITENFNVPQATVRLWVPGWGHDQPGSEPVSDELKAFALDLQHPYCGPHVSPEVAGWFGEAAATLKSYAQVPLRHGETLGLLVMGSEDAQRFYPDMGTLYLSRLGELLASAIQRNEAEPLPEA</sequence>
<gene>
    <name evidence="1" type="ORF">HF682_15315</name>
</gene>
<evidence type="ECO:0000313" key="2">
    <source>
        <dbReference type="Proteomes" id="UP000587991"/>
    </source>
</evidence>
<dbReference type="AlphaFoldDB" id="A0A847SCA2"/>
<evidence type="ECO:0000313" key="1">
    <source>
        <dbReference type="EMBL" id="NLR76535.1"/>
    </source>
</evidence>
<dbReference type="EMBL" id="JABAIM010000004">
    <property type="protein sequence ID" value="NLR76535.1"/>
    <property type="molecule type" value="Genomic_DNA"/>
</dbReference>
<keyword evidence="2" id="KW-1185">Reference proteome</keyword>
<dbReference type="Gene3D" id="3.30.450.40">
    <property type="match status" value="1"/>
</dbReference>
<protein>
    <submittedName>
        <fullName evidence="1">DUF484 family protein</fullName>
    </submittedName>
</protein>
<accession>A0A847SCA2</accession>
<dbReference type="InterPro" id="IPR007435">
    <property type="entry name" value="DUF484"/>
</dbReference>
<proteinExistence type="predicted"/>
<name>A0A847SCA2_9NEIS</name>
<dbReference type="RefSeq" id="WP_168878209.1">
    <property type="nucleotide sequence ID" value="NZ_JABAIM010000004.1"/>
</dbReference>
<organism evidence="1 2">
    <name type="scientific">Leeia aquatica</name>
    <dbReference type="NCBI Taxonomy" id="2725557"/>
    <lineage>
        <taxon>Bacteria</taxon>
        <taxon>Pseudomonadati</taxon>
        <taxon>Pseudomonadota</taxon>
        <taxon>Betaproteobacteria</taxon>
        <taxon>Neisseriales</taxon>
        <taxon>Leeiaceae</taxon>
        <taxon>Leeia</taxon>
    </lineage>
</organism>